<comment type="similarity">
    <text evidence="1">Belongs to the GINS3/PSF3 family.</text>
</comment>
<dbReference type="eggNOG" id="KOG1106">
    <property type="taxonomic scope" value="Eukaryota"/>
</dbReference>
<dbReference type="Gene3D" id="1.20.58.2050">
    <property type="match status" value="1"/>
</dbReference>
<dbReference type="AlphaFoldDB" id="V5EH86"/>
<feature type="domain" description="DNA replication complex GINS protein PSF3 N-terminal" evidence="3">
    <location>
        <begin position="6"/>
        <end position="57"/>
    </location>
</feature>
<accession>V5EH86</accession>
<gene>
    <name evidence="4" type="ORF">PSEUBRA_SCAF1g00400</name>
</gene>
<protein>
    <recommendedName>
        <fullName evidence="1">DNA replication complex GINS protein PSF3</fullName>
    </recommendedName>
</protein>
<comment type="subunit">
    <text evidence="1">Component of the GINS complex.</text>
</comment>
<evidence type="ECO:0000256" key="2">
    <source>
        <dbReference type="SAM" id="MobiDB-lite"/>
    </source>
</evidence>
<sequence>MDHNYWNVDDFLADSQKLPCTFNVDVPNMGQIQSNEERDIKALSRVELPFWLAELMALNNIVSINKPKSFSTRVKAALDATPTSVQLRHQNIHWYALGARLAQLMDDDDTEMQVLSKAYIGRIAQIFQQSQHLSSLSSGTTTAAADGDQRGFASAQAIAAMVSDGPTLGMSAGNAMSAEITEFLQGMEESERLEHPIANMTAPWAWTLDTASSSSTLAGPSSSSAFVSTDPLSSLSNTSVERTATDEIFWQDFRPKRCPIKVARREKKRARLSRFDSDDGEHVDVDAGVKTEEDELATSADAAEAGESEEDEASGAGQTSSEGSVTNDDTEDLPPSSVTEIKIEDEVTDTKDSPSIGAACKQTRQTQPEAAAYATHLIARAIHRHALLDGEADIAASAVTHDSPSPLTYKETVRLVRLVAMIFRFPKSSRRIVRRRRPRPSDSNPDSTLDSSTASASTSAASTSTSIIELKPKYVSSTSRKPRILAKIHPDDALPHSAAVLKLIALIPAALPSRVGCVDWIVDIAVQARRDEYGNILLPNSAYECGTGRGESEDTEIGNVTIKKEDEEEQEGKVTRSRRLRAGTSGLALARAVDAEADLKAEEQDAVATPDTSLAVEEQVDSHTSTPMDSSDAAPFSSPLSSAIAPPDESAPRKPKLNNLSKLLAERMREKREAKTLLLRTHQSLRKKRSVDAEDDSVSREEAGVVAAEEDEGDDMDTETLANTIANSARVNARAAILGEDGGGVRDLAGGEGDVTIKQEDV</sequence>
<name>V5EH86_KALBG</name>
<feature type="compositionally biased region" description="Acidic residues" evidence="2">
    <location>
        <begin position="304"/>
        <end position="313"/>
    </location>
</feature>
<feature type="region of interest" description="Disordered" evidence="2">
    <location>
        <begin position="741"/>
        <end position="762"/>
    </location>
</feature>
<dbReference type="HOGENOM" id="CLU_024076_0_0_1"/>
<dbReference type="InterPro" id="IPR055221">
    <property type="entry name" value="PSF3_N"/>
</dbReference>
<evidence type="ECO:0000256" key="1">
    <source>
        <dbReference type="RuleBase" id="RU367161"/>
    </source>
</evidence>
<feature type="region of interest" description="Disordered" evidence="2">
    <location>
        <begin position="684"/>
        <end position="717"/>
    </location>
</feature>
<feature type="region of interest" description="Disordered" evidence="2">
    <location>
        <begin position="601"/>
        <end position="662"/>
    </location>
</feature>
<dbReference type="GO" id="GO:0000811">
    <property type="term" value="C:GINS complex"/>
    <property type="evidence" value="ECO:0007669"/>
    <property type="project" value="UniProtKB-UniRule"/>
</dbReference>
<dbReference type="OrthoDB" id="2556600at2759"/>
<dbReference type="InterPro" id="IPR010492">
    <property type="entry name" value="GINS_Psf3"/>
</dbReference>
<feature type="region of interest" description="Disordered" evidence="2">
    <location>
        <begin position="345"/>
        <end position="364"/>
    </location>
</feature>
<feature type="compositionally biased region" description="Basic and acidic residues" evidence="2">
    <location>
        <begin position="273"/>
        <end position="291"/>
    </location>
</feature>
<dbReference type="InterPro" id="IPR038437">
    <property type="entry name" value="GINS_Psf3_sf"/>
</dbReference>
<proteinExistence type="inferred from homology"/>
<keyword evidence="5" id="KW-1185">Reference proteome</keyword>
<comment type="function">
    <text evidence="1">The GINS complex plays an essential role in the initiation of DNA replication.</text>
</comment>
<dbReference type="GeneID" id="27418591"/>
<dbReference type="OMA" id="IFWQDFR"/>
<dbReference type="CDD" id="cd21693">
    <property type="entry name" value="GINS_B_Psf3"/>
    <property type="match status" value="1"/>
</dbReference>
<evidence type="ECO:0000313" key="4">
    <source>
        <dbReference type="EMBL" id="EST09946.1"/>
    </source>
</evidence>
<dbReference type="Pfam" id="PF22466">
    <property type="entry name" value="PSF3_N"/>
    <property type="match status" value="1"/>
</dbReference>
<feature type="compositionally biased region" description="Polar residues" evidence="2">
    <location>
        <begin position="318"/>
        <end position="327"/>
    </location>
</feature>
<dbReference type="PANTHER" id="PTHR22768:SF0">
    <property type="entry name" value="DNA REPLICATION COMPLEX GINS PROTEIN PSF3"/>
    <property type="match status" value="1"/>
</dbReference>
<evidence type="ECO:0000259" key="3">
    <source>
        <dbReference type="Pfam" id="PF22466"/>
    </source>
</evidence>
<keyword evidence="1" id="KW-0235">DNA replication</keyword>
<dbReference type="GO" id="GO:1902975">
    <property type="term" value="P:mitotic DNA replication initiation"/>
    <property type="evidence" value="ECO:0007669"/>
    <property type="project" value="TreeGrafter"/>
</dbReference>
<comment type="subcellular location">
    <subcellularLocation>
        <location evidence="1">Nucleus</location>
    </subcellularLocation>
</comment>
<feature type="compositionally biased region" description="Acidic residues" evidence="2">
    <location>
        <begin position="708"/>
        <end position="717"/>
    </location>
</feature>
<dbReference type="CDD" id="cd11713">
    <property type="entry name" value="GINS_A_psf3"/>
    <property type="match status" value="1"/>
</dbReference>
<dbReference type="SUPFAM" id="SSF160059">
    <property type="entry name" value="PriA/YqbF domain"/>
    <property type="match status" value="1"/>
</dbReference>
<feature type="region of interest" description="Disordered" evidence="2">
    <location>
        <begin position="268"/>
        <end position="340"/>
    </location>
</feature>
<reference evidence="5" key="1">
    <citation type="journal article" date="2013" name="Genome Announc.">
        <title>Draft genome sequence of Pseudozyma brasiliensis sp. nov. strain GHG001, a high producer of endo-1,4-xylanase isolated from an insect pest of sugarcane.</title>
        <authorList>
            <person name="Oliveira J.V.D.C."/>
            <person name="dos Santos R.A.C."/>
            <person name="Borges T.A."/>
            <person name="Riano-Pachon D.M."/>
            <person name="Goldman G.H."/>
        </authorList>
    </citation>
    <scope>NUCLEOTIDE SEQUENCE [LARGE SCALE GENOMIC DNA]</scope>
    <source>
        <strain evidence="5">GHG001</strain>
    </source>
</reference>
<dbReference type="InterPro" id="IPR036224">
    <property type="entry name" value="GINS_bundle-like_dom_sf"/>
</dbReference>
<evidence type="ECO:0000313" key="5">
    <source>
        <dbReference type="Proteomes" id="UP000019377"/>
    </source>
</evidence>
<dbReference type="EMBL" id="KI545851">
    <property type="protein sequence ID" value="EST09946.1"/>
    <property type="molecule type" value="Genomic_DNA"/>
</dbReference>
<feature type="compositionally biased region" description="Low complexity" evidence="2">
    <location>
        <begin position="441"/>
        <end position="462"/>
    </location>
</feature>
<keyword evidence="1" id="KW-0539">Nucleus</keyword>
<organism evidence="4 5">
    <name type="scientific">Kalmanozyma brasiliensis (strain GHG001)</name>
    <name type="common">Yeast</name>
    <name type="synonym">Pseudozyma brasiliensis</name>
    <dbReference type="NCBI Taxonomy" id="1365824"/>
    <lineage>
        <taxon>Eukaryota</taxon>
        <taxon>Fungi</taxon>
        <taxon>Dikarya</taxon>
        <taxon>Basidiomycota</taxon>
        <taxon>Ustilaginomycotina</taxon>
        <taxon>Ustilaginomycetes</taxon>
        <taxon>Ustilaginales</taxon>
        <taxon>Ustilaginaceae</taxon>
        <taxon>Kalmanozyma</taxon>
    </lineage>
</organism>
<feature type="region of interest" description="Disordered" evidence="2">
    <location>
        <begin position="433"/>
        <end position="462"/>
    </location>
</feature>
<dbReference type="PANTHER" id="PTHR22768">
    <property type="entry name" value="DNA REPLICATION COMPLEX GINS PROTEIN PSF3"/>
    <property type="match status" value="1"/>
</dbReference>
<dbReference type="SUPFAM" id="SSF158573">
    <property type="entry name" value="GINS helical bundle-like"/>
    <property type="match status" value="1"/>
</dbReference>
<dbReference type="Proteomes" id="UP000019377">
    <property type="component" value="Unassembled WGS sequence"/>
</dbReference>
<dbReference type="STRING" id="1365824.V5EH86"/>